<keyword evidence="4 8" id="KW-1133">Transmembrane helix</keyword>
<dbReference type="GO" id="GO:0050909">
    <property type="term" value="P:sensory perception of taste"/>
    <property type="evidence" value="ECO:0007669"/>
    <property type="project" value="InterPro"/>
</dbReference>
<keyword evidence="6 8" id="KW-0675">Receptor</keyword>
<reference evidence="9" key="1">
    <citation type="submission" date="2020-05" db="UniProtKB">
        <authorList>
            <consortium name="EnsemblMetazoa"/>
        </authorList>
    </citation>
    <scope>IDENTIFICATION</scope>
    <source>
        <strain evidence="9">JHB</strain>
    </source>
</reference>
<evidence type="ECO:0000256" key="2">
    <source>
        <dbReference type="ARBA" id="ARBA00022475"/>
    </source>
</evidence>
<keyword evidence="3 8" id="KW-0812">Transmembrane</keyword>
<sequence length="432" mass="47681">MKVDDGGPRANSDDGLIKHLKPLYLVSKVLSLSPFRLIYGPNKGARASVPGTVQSLAALVLYGSFHLYSNYNDDFNGSNNGAGSGGQGASLPVNGTAPNGEGGNFVSVMIDIYSRYSGLGLYWVLVAGAIGNQRILAASVGTLVEMDEIFERQLGICVNNARWKRLICIQTALIAGLIGVFEWFNCLMYLSDYQPASEFCLPQCYITLITSVVGESQFVGYVKLLEMRLQLINQLLARIIKPESTDPDYTRKEIIQSIKNLYSHLHLLSLNINKAYGVQLIFTLATLFITVTTLLYHCTMKAIRLLLRHPATSEDAVQRAWTLLSGLLWAMVCAYRVFRICNSCNSAKNEAQQIGCLIHGLGIHSKCSDTKAMVKLLSLQLLQQRVDFTACGLFSIDHGLIFNMVGSVTTYILILLQFDIAQNKSDWQMVPQ</sequence>
<keyword evidence="5 8" id="KW-0472">Membrane</keyword>
<keyword evidence="2 8" id="KW-1003">Cell membrane</keyword>
<dbReference type="PANTHER" id="PTHR21143">
    <property type="entry name" value="INVERTEBRATE GUSTATORY RECEPTOR"/>
    <property type="match status" value="1"/>
</dbReference>
<dbReference type="AlphaFoldDB" id="A0A1S4JNQ7"/>
<dbReference type="GO" id="GO:0030425">
    <property type="term" value="C:dendrite"/>
    <property type="evidence" value="ECO:0007669"/>
    <property type="project" value="TreeGrafter"/>
</dbReference>
<evidence type="ECO:0000256" key="8">
    <source>
        <dbReference type="RuleBase" id="RU363108"/>
    </source>
</evidence>
<dbReference type="GO" id="GO:0005886">
    <property type="term" value="C:plasma membrane"/>
    <property type="evidence" value="ECO:0007669"/>
    <property type="project" value="UniProtKB-SubCell"/>
</dbReference>
<evidence type="ECO:0000313" key="9">
    <source>
        <dbReference type="EnsemblMetazoa" id="CPIJ008940-PA"/>
    </source>
</evidence>
<dbReference type="VEuPathDB" id="VectorBase:CQUJHB002029"/>
<evidence type="ECO:0000313" key="10">
    <source>
        <dbReference type="Proteomes" id="UP000002320"/>
    </source>
</evidence>
<comment type="subcellular location">
    <subcellularLocation>
        <location evidence="1 8">Cell membrane</location>
        <topology evidence="1 8">Multi-pass membrane protein</topology>
    </subcellularLocation>
</comment>
<dbReference type="InterPro" id="IPR013604">
    <property type="entry name" value="7TM_chemorcpt"/>
</dbReference>
<feature type="transmembrane region" description="Helical" evidence="8">
    <location>
        <begin position="276"/>
        <end position="299"/>
    </location>
</feature>
<accession>A0A1S4JNQ7</accession>
<dbReference type="PANTHER" id="PTHR21143:SF104">
    <property type="entry name" value="GUSTATORY RECEPTOR 8A-RELATED"/>
    <property type="match status" value="1"/>
</dbReference>
<dbReference type="VEuPathDB" id="VectorBase:CPIJ008940"/>
<evidence type="ECO:0000256" key="4">
    <source>
        <dbReference type="ARBA" id="ARBA00022989"/>
    </source>
</evidence>
<protein>
    <recommendedName>
        <fullName evidence="8">Gustatory receptor</fullName>
    </recommendedName>
</protein>
<organism evidence="9 10">
    <name type="scientific">Culex quinquefasciatus</name>
    <name type="common">Southern house mosquito</name>
    <name type="synonym">Culex pungens</name>
    <dbReference type="NCBI Taxonomy" id="7176"/>
    <lineage>
        <taxon>Eukaryota</taxon>
        <taxon>Metazoa</taxon>
        <taxon>Ecdysozoa</taxon>
        <taxon>Arthropoda</taxon>
        <taxon>Hexapoda</taxon>
        <taxon>Insecta</taxon>
        <taxon>Pterygota</taxon>
        <taxon>Neoptera</taxon>
        <taxon>Endopterygota</taxon>
        <taxon>Diptera</taxon>
        <taxon>Nematocera</taxon>
        <taxon>Culicoidea</taxon>
        <taxon>Culicidae</taxon>
        <taxon>Culicinae</taxon>
        <taxon>Culicini</taxon>
        <taxon>Culex</taxon>
        <taxon>Culex</taxon>
    </lineage>
</organism>
<dbReference type="GO" id="GO:0007635">
    <property type="term" value="P:chemosensory behavior"/>
    <property type="evidence" value="ECO:0007669"/>
    <property type="project" value="TreeGrafter"/>
</dbReference>
<dbReference type="InParanoid" id="A0A1S4JNQ7"/>
<feature type="transmembrane region" description="Helical" evidence="8">
    <location>
        <begin position="166"/>
        <end position="184"/>
    </location>
</feature>
<dbReference type="GO" id="GO:0030424">
    <property type="term" value="C:axon"/>
    <property type="evidence" value="ECO:0007669"/>
    <property type="project" value="TreeGrafter"/>
</dbReference>
<evidence type="ECO:0000256" key="3">
    <source>
        <dbReference type="ARBA" id="ARBA00022692"/>
    </source>
</evidence>
<evidence type="ECO:0000256" key="1">
    <source>
        <dbReference type="ARBA" id="ARBA00004651"/>
    </source>
</evidence>
<dbReference type="GO" id="GO:0008049">
    <property type="term" value="P:male courtship behavior"/>
    <property type="evidence" value="ECO:0007669"/>
    <property type="project" value="TreeGrafter"/>
</dbReference>
<dbReference type="GO" id="GO:0043025">
    <property type="term" value="C:neuronal cell body"/>
    <property type="evidence" value="ECO:0007669"/>
    <property type="project" value="TreeGrafter"/>
</dbReference>
<dbReference type="Pfam" id="PF08395">
    <property type="entry name" value="7tm_7"/>
    <property type="match status" value="1"/>
</dbReference>
<comment type="caution">
    <text evidence="8">Lacks conserved residue(s) required for the propagation of feature annotation.</text>
</comment>
<comment type="similarity">
    <text evidence="8">Belongs to the insect chemoreceptor superfamily. Gustatory receptor (GR) family.</text>
</comment>
<dbReference type="OrthoDB" id="6366728at2759"/>
<name>A0A1S4JNQ7_CULQU</name>
<dbReference type="GO" id="GO:0007165">
    <property type="term" value="P:signal transduction"/>
    <property type="evidence" value="ECO:0007669"/>
    <property type="project" value="UniProtKB-KW"/>
</dbReference>
<proteinExistence type="inferred from homology"/>
<dbReference type="EnsemblMetazoa" id="CPIJ008940-RA">
    <property type="protein sequence ID" value="CPIJ008940-PA"/>
    <property type="gene ID" value="CPIJ008940"/>
</dbReference>
<keyword evidence="10" id="KW-1185">Reference proteome</keyword>
<dbReference type="Proteomes" id="UP000002320">
    <property type="component" value="Unassembled WGS sequence"/>
</dbReference>
<evidence type="ECO:0000256" key="7">
    <source>
        <dbReference type="ARBA" id="ARBA00023224"/>
    </source>
</evidence>
<evidence type="ECO:0000256" key="5">
    <source>
        <dbReference type="ARBA" id="ARBA00023136"/>
    </source>
</evidence>
<evidence type="ECO:0000256" key="6">
    <source>
        <dbReference type="ARBA" id="ARBA00023170"/>
    </source>
</evidence>
<keyword evidence="7 8" id="KW-0807">Transducer</keyword>
<comment type="function">
    <text evidence="8">Gustatory receptor which mediates acceptance or avoidance behavior, depending on its substrates.</text>
</comment>